<dbReference type="PROSITE" id="PS51257">
    <property type="entry name" value="PROKAR_LIPOPROTEIN"/>
    <property type="match status" value="1"/>
</dbReference>
<feature type="compositionally biased region" description="Basic residues" evidence="1">
    <location>
        <begin position="73"/>
        <end position="83"/>
    </location>
</feature>
<evidence type="ECO:0000313" key="2">
    <source>
        <dbReference type="EMBL" id="KOO20978.1"/>
    </source>
</evidence>
<evidence type="ECO:0000313" key="3">
    <source>
        <dbReference type="Proteomes" id="UP000037460"/>
    </source>
</evidence>
<sequence length="104" mass="11688">MSFRATHGTRDPPHTSGMLWAVACLRRDPSSAPRAFSRSWSHISMLPIYTHVSCSQDERDAHQLCSGEDNRPQRHHPVARRRTPTATSSTRSPSPRTGPRLCLD</sequence>
<feature type="compositionally biased region" description="Low complexity" evidence="1">
    <location>
        <begin position="84"/>
        <end position="104"/>
    </location>
</feature>
<comment type="caution">
    <text evidence="2">The sequence shown here is derived from an EMBL/GenBank/DDBJ whole genome shotgun (WGS) entry which is preliminary data.</text>
</comment>
<protein>
    <submittedName>
        <fullName evidence="2">Uncharacterized protein</fullName>
    </submittedName>
</protein>
<name>A0A0M0J427_9EUKA</name>
<accession>A0A0M0J427</accession>
<keyword evidence="3" id="KW-1185">Reference proteome</keyword>
<dbReference type="AlphaFoldDB" id="A0A0M0J427"/>
<feature type="region of interest" description="Disordered" evidence="1">
    <location>
        <begin position="59"/>
        <end position="104"/>
    </location>
</feature>
<feature type="compositionally biased region" description="Basic and acidic residues" evidence="1">
    <location>
        <begin position="59"/>
        <end position="72"/>
    </location>
</feature>
<dbReference type="Proteomes" id="UP000037460">
    <property type="component" value="Unassembled WGS sequence"/>
</dbReference>
<gene>
    <name evidence="2" type="ORF">Ctob_000035</name>
</gene>
<feature type="non-terminal residue" evidence="2">
    <location>
        <position position="104"/>
    </location>
</feature>
<reference evidence="3" key="1">
    <citation type="journal article" date="2015" name="PLoS Genet.">
        <title>Genome Sequence and Transcriptome Analyses of Chrysochromulina tobin: Metabolic Tools for Enhanced Algal Fitness in the Prominent Order Prymnesiales (Haptophyceae).</title>
        <authorList>
            <person name="Hovde B.T."/>
            <person name="Deodato C.R."/>
            <person name="Hunsperger H.M."/>
            <person name="Ryken S.A."/>
            <person name="Yost W."/>
            <person name="Jha R.K."/>
            <person name="Patterson J."/>
            <person name="Monnat R.J. Jr."/>
            <person name="Barlow S.B."/>
            <person name="Starkenburg S.R."/>
            <person name="Cattolico R.A."/>
        </authorList>
    </citation>
    <scope>NUCLEOTIDE SEQUENCE</scope>
    <source>
        <strain evidence="3">CCMP291</strain>
    </source>
</reference>
<organism evidence="2 3">
    <name type="scientific">Chrysochromulina tobinii</name>
    <dbReference type="NCBI Taxonomy" id="1460289"/>
    <lineage>
        <taxon>Eukaryota</taxon>
        <taxon>Haptista</taxon>
        <taxon>Haptophyta</taxon>
        <taxon>Prymnesiophyceae</taxon>
        <taxon>Prymnesiales</taxon>
        <taxon>Chrysochromulinaceae</taxon>
        <taxon>Chrysochromulina</taxon>
    </lineage>
</organism>
<dbReference type="EMBL" id="JWZX01003398">
    <property type="protein sequence ID" value="KOO20978.1"/>
    <property type="molecule type" value="Genomic_DNA"/>
</dbReference>
<proteinExistence type="predicted"/>
<evidence type="ECO:0000256" key="1">
    <source>
        <dbReference type="SAM" id="MobiDB-lite"/>
    </source>
</evidence>